<dbReference type="InterPro" id="IPR002048">
    <property type="entry name" value="EF_hand_dom"/>
</dbReference>
<feature type="domain" description="EF-hand" evidence="2">
    <location>
        <begin position="1"/>
        <end position="36"/>
    </location>
</feature>
<dbReference type="AlphaFoldDB" id="A0A8D8LBZ8"/>
<dbReference type="GO" id="GO:0005509">
    <property type="term" value="F:calcium ion binding"/>
    <property type="evidence" value="ECO:0007669"/>
    <property type="project" value="InterPro"/>
</dbReference>
<organism evidence="3">
    <name type="scientific">Cacopsylla melanoneura</name>
    <dbReference type="NCBI Taxonomy" id="428564"/>
    <lineage>
        <taxon>Eukaryota</taxon>
        <taxon>Metazoa</taxon>
        <taxon>Ecdysozoa</taxon>
        <taxon>Arthropoda</taxon>
        <taxon>Hexapoda</taxon>
        <taxon>Insecta</taxon>
        <taxon>Pterygota</taxon>
        <taxon>Neoptera</taxon>
        <taxon>Paraneoptera</taxon>
        <taxon>Hemiptera</taxon>
        <taxon>Sternorrhyncha</taxon>
        <taxon>Psylloidea</taxon>
        <taxon>Psyllidae</taxon>
        <taxon>Psyllinae</taxon>
        <taxon>Cacopsylla</taxon>
    </lineage>
</organism>
<dbReference type="SMART" id="SM00054">
    <property type="entry name" value="EFh"/>
    <property type="match status" value="2"/>
</dbReference>
<dbReference type="EMBL" id="HBUF01004570">
    <property type="protein sequence ID" value="CAG6606735.1"/>
    <property type="molecule type" value="Transcribed_RNA"/>
</dbReference>
<reference evidence="3" key="1">
    <citation type="submission" date="2021-05" db="EMBL/GenBank/DDBJ databases">
        <authorList>
            <person name="Alioto T."/>
            <person name="Alioto T."/>
            <person name="Gomez Garrido J."/>
        </authorList>
    </citation>
    <scope>NUCLEOTIDE SEQUENCE</scope>
</reference>
<evidence type="ECO:0000259" key="2">
    <source>
        <dbReference type="PROSITE" id="PS50222"/>
    </source>
</evidence>
<evidence type="ECO:0000256" key="1">
    <source>
        <dbReference type="ARBA" id="ARBA00022837"/>
    </source>
</evidence>
<accession>A0A8D8LBZ8</accession>
<protein>
    <submittedName>
        <fullName evidence="3">Ras and EF-hand domain-containing protein</fullName>
    </submittedName>
</protein>
<dbReference type="Gene3D" id="1.10.238.10">
    <property type="entry name" value="EF-hand"/>
    <property type="match status" value="1"/>
</dbReference>
<dbReference type="InterPro" id="IPR018247">
    <property type="entry name" value="EF_Hand_1_Ca_BS"/>
</dbReference>
<dbReference type="PROSITE" id="PS00018">
    <property type="entry name" value="EF_HAND_1"/>
    <property type="match status" value="1"/>
</dbReference>
<dbReference type="InterPro" id="IPR011992">
    <property type="entry name" value="EF-hand-dom_pair"/>
</dbReference>
<feature type="domain" description="EF-hand" evidence="2">
    <location>
        <begin position="38"/>
        <end position="70"/>
    </location>
</feature>
<proteinExistence type="predicted"/>
<name>A0A8D8LBZ8_9HEMI</name>
<evidence type="ECO:0000313" key="3">
    <source>
        <dbReference type="EMBL" id="CAG6606735.1"/>
    </source>
</evidence>
<dbReference type="Pfam" id="PF13499">
    <property type="entry name" value="EF-hand_7"/>
    <property type="match status" value="1"/>
</dbReference>
<sequence>MSDLQLEELFKTCDKKGTGQIGPEEFRELCTGFDIQPADSDAIFADLDHDGDGKVSLEDFAYGFREYLNSNMRKQKNSSAASSEAMERRNSEVQNAWSLLLAGIGEANVNKFLNTSFVLSFSVAKSLQICTTNCGPAQIVQKLSPILREHSALY</sequence>
<keyword evidence="1" id="KW-0106">Calcium</keyword>
<dbReference type="PROSITE" id="PS50222">
    <property type="entry name" value="EF_HAND_2"/>
    <property type="match status" value="2"/>
</dbReference>
<dbReference type="SUPFAM" id="SSF47473">
    <property type="entry name" value="EF-hand"/>
    <property type="match status" value="1"/>
</dbReference>
<dbReference type="CDD" id="cd00051">
    <property type="entry name" value="EFh"/>
    <property type="match status" value="1"/>
</dbReference>